<name>A0A839QJ36_9MICC</name>
<dbReference type="GO" id="GO:0006355">
    <property type="term" value="P:regulation of DNA-templated transcription"/>
    <property type="evidence" value="ECO:0007669"/>
    <property type="project" value="InterPro"/>
</dbReference>
<dbReference type="InterPro" id="IPR011006">
    <property type="entry name" value="CheY-like_superfamily"/>
</dbReference>
<evidence type="ECO:0000256" key="4">
    <source>
        <dbReference type="PROSITE-ProRule" id="PRU00169"/>
    </source>
</evidence>
<evidence type="ECO:0000256" key="2">
    <source>
        <dbReference type="ARBA" id="ARBA00023125"/>
    </source>
</evidence>
<proteinExistence type="predicted"/>
<evidence type="ECO:0000313" key="8">
    <source>
        <dbReference type="Proteomes" id="UP000523000"/>
    </source>
</evidence>
<sequence>MTNTTKSAEPIVYIVDDDDELCTSLAWLLDSVDIASKSYNDVASFLDGYDKERASCLVLDVRMPRTGGFALQETLNQIGAPIPIIFVSAHGDVRMSVRALQQGAVNFFEKPYDPQQMLDAVQETLELAEVRFAECAERKQVLERLRTLTPREREILLLVIDGLPSQNIARQLGTSVKTIDVHRARIKSKTNAESISTLVRDVLSRRIDLVSDL</sequence>
<keyword evidence="4" id="KW-0597">Phosphoprotein</keyword>
<dbReference type="PROSITE" id="PS50043">
    <property type="entry name" value="HTH_LUXR_2"/>
    <property type="match status" value="1"/>
</dbReference>
<dbReference type="GO" id="GO:0003677">
    <property type="term" value="F:DNA binding"/>
    <property type="evidence" value="ECO:0007669"/>
    <property type="project" value="UniProtKB-KW"/>
</dbReference>
<feature type="domain" description="HTH luxR-type" evidence="5">
    <location>
        <begin position="141"/>
        <end position="206"/>
    </location>
</feature>
<dbReference type="PANTHER" id="PTHR44688:SF16">
    <property type="entry name" value="DNA-BINDING TRANSCRIPTIONAL ACTIVATOR DEVR_DOSR"/>
    <property type="match status" value="1"/>
</dbReference>
<dbReference type="PRINTS" id="PR00038">
    <property type="entry name" value="HTHLUXR"/>
</dbReference>
<dbReference type="SMART" id="SM00448">
    <property type="entry name" value="REC"/>
    <property type="match status" value="1"/>
</dbReference>
<dbReference type="AlphaFoldDB" id="A0A839QJ36"/>
<dbReference type="InterPro" id="IPR016032">
    <property type="entry name" value="Sig_transdc_resp-reg_C-effctor"/>
</dbReference>
<dbReference type="Pfam" id="PF00196">
    <property type="entry name" value="GerE"/>
    <property type="match status" value="1"/>
</dbReference>
<organism evidence="7 8">
    <name type="scientific">Paeniglutamicibacter cryotolerans</name>
    <dbReference type="NCBI Taxonomy" id="670079"/>
    <lineage>
        <taxon>Bacteria</taxon>
        <taxon>Bacillati</taxon>
        <taxon>Actinomycetota</taxon>
        <taxon>Actinomycetes</taxon>
        <taxon>Micrococcales</taxon>
        <taxon>Micrococcaceae</taxon>
        <taxon>Paeniglutamicibacter</taxon>
    </lineage>
</organism>
<dbReference type="PANTHER" id="PTHR44688">
    <property type="entry name" value="DNA-BINDING TRANSCRIPTIONAL ACTIVATOR DEVR_DOSR"/>
    <property type="match status" value="1"/>
</dbReference>
<dbReference type="Gene3D" id="3.40.50.2300">
    <property type="match status" value="1"/>
</dbReference>
<keyword evidence="1" id="KW-0805">Transcription regulation</keyword>
<evidence type="ECO:0000256" key="1">
    <source>
        <dbReference type="ARBA" id="ARBA00023015"/>
    </source>
</evidence>
<dbReference type="InterPro" id="IPR036388">
    <property type="entry name" value="WH-like_DNA-bd_sf"/>
</dbReference>
<keyword evidence="3" id="KW-0804">Transcription</keyword>
<dbReference type="GO" id="GO:0000160">
    <property type="term" value="P:phosphorelay signal transduction system"/>
    <property type="evidence" value="ECO:0007669"/>
    <property type="project" value="InterPro"/>
</dbReference>
<dbReference type="CDD" id="cd17537">
    <property type="entry name" value="REC_FixJ"/>
    <property type="match status" value="1"/>
</dbReference>
<keyword evidence="8" id="KW-1185">Reference proteome</keyword>
<evidence type="ECO:0000259" key="6">
    <source>
        <dbReference type="PROSITE" id="PS50110"/>
    </source>
</evidence>
<accession>A0A839QJ36</accession>
<reference evidence="7 8" key="1">
    <citation type="submission" date="2020-08" db="EMBL/GenBank/DDBJ databases">
        <title>Sequencing the genomes of 1000 actinobacteria strains.</title>
        <authorList>
            <person name="Klenk H.-P."/>
        </authorList>
    </citation>
    <scope>NUCLEOTIDE SEQUENCE [LARGE SCALE GENOMIC DNA]</scope>
    <source>
        <strain evidence="7 8">DSM 22826</strain>
    </source>
</reference>
<protein>
    <submittedName>
        <fullName evidence="7">FixJ family two-component response regulator</fullName>
    </submittedName>
</protein>
<dbReference type="CDD" id="cd06170">
    <property type="entry name" value="LuxR_C_like"/>
    <property type="match status" value="1"/>
</dbReference>
<dbReference type="EMBL" id="JACHVS010000001">
    <property type="protein sequence ID" value="MBB2994754.1"/>
    <property type="molecule type" value="Genomic_DNA"/>
</dbReference>
<dbReference type="Proteomes" id="UP000523000">
    <property type="component" value="Unassembled WGS sequence"/>
</dbReference>
<comment type="caution">
    <text evidence="7">The sequence shown here is derived from an EMBL/GenBank/DDBJ whole genome shotgun (WGS) entry which is preliminary data.</text>
</comment>
<dbReference type="InterPro" id="IPR000792">
    <property type="entry name" value="Tscrpt_reg_LuxR_C"/>
</dbReference>
<evidence type="ECO:0000259" key="5">
    <source>
        <dbReference type="PROSITE" id="PS50043"/>
    </source>
</evidence>
<dbReference type="PROSITE" id="PS50110">
    <property type="entry name" value="RESPONSE_REGULATORY"/>
    <property type="match status" value="1"/>
</dbReference>
<dbReference type="SUPFAM" id="SSF46894">
    <property type="entry name" value="C-terminal effector domain of the bipartite response regulators"/>
    <property type="match status" value="1"/>
</dbReference>
<dbReference type="Pfam" id="PF00072">
    <property type="entry name" value="Response_reg"/>
    <property type="match status" value="1"/>
</dbReference>
<dbReference type="SUPFAM" id="SSF52172">
    <property type="entry name" value="CheY-like"/>
    <property type="match status" value="1"/>
</dbReference>
<gene>
    <name evidence="7" type="ORF">E9229_000945</name>
</gene>
<keyword evidence="2" id="KW-0238">DNA-binding</keyword>
<evidence type="ECO:0000313" key="7">
    <source>
        <dbReference type="EMBL" id="MBB2994754.1"/>
    </source>
</evidence>
<dbReference type="Gene3D" id="1.10.10.10">
    <property type="entry name" value="Winged helix-like DNA-binding domain superfamily/Winged helix DNA-binding domain"/>
    <property type="match status" value="1"/>
</dbReference>
<feature type="modified residue" description="4-aspartylphosphate" evidence="4">
    <location>
        <position position="60"/>
    </location>
</feature>
<dbReference type="RefSeq" id="WP_183510085.1">
    <property type="nucleotide sequence ID" value="NZ_BAABGK010000036.1"/>
</dbReference>
<feature type="domain" description="Response regulatory" evidence="6">
    <location>
        <begin position="11"/>
        <end position="125"/>
    </location>
</feature>
<dbReference type="SMART" id="SM00421">
    <property type="entry name" value="HTH_LUXR"/>
    <property type="match status" value="1"/>
</dbReference>
<evidence type="ECO:0000256" key="3">
    <source>
        <dbReference type="ARBA" id="ARBA00023163"/>
    </source>
</evidence>
<dbReference type="InterPro" id="IPR001789">
    <property type="entry name" value="Sig_transdc_resp-reg_receiver"/>
</dbReference>